<dbReference type="EMBL" id="CP046639">
    <property type="protein sequence ID" value="QLL66465.1"/>
    <property type="molecule type" value="Genomic_DNA"/>
</dbReference>
<accession>A0A7H9DY93</accession>
<dbReference type="RefSeq" id="WP_180843725.1">
    <property type="nucleotide sequence ID" value="NZ_CP046639.1"/>
</dbReference>
<evidence type="ECO:0000313" key="2">
    <source>
        <dbReference type="Proteomes" id="UP000510938"/>
    </source>
</evidence>
<organism evidence="1 2">
    <name type="scientific">Anaplasma phagocytophilum str. Norway variant1</name>
    <dbReference type="NCBI Taxonomy" id="1392506"/>
    <lineage>
        <taxon>Bacteria</taxon>
        <taxon>Pseudomonadati</taxon>
        <taxon>Pseudomonadota</taxon>
        <taxon>Alphaproteobacteria</taxon>
        <taxon>Rickettsiales</taxon>
        <taxon>Anaplasmataceae</taxon>
        <taxon>Anaplasma</taxon>
        <taxon>phagocytophilum group</taxon>
    </lineage>
</organism>
<reference evidence="1 2" key="1">
    <citation type="submission" date="2019-12" db="EMBL/GenBank/DDBJ databases">
        <title>A sheep strain of Anaplasma phagocytophilum contains multiple genomes.</title>
        <authorList>
            <person name="Barbet A.F."/>
            <person name="Crosby F.L."/>
            <person name="Eskeland S."/>
            <person name="Stuen S."/>
            <person name="Granquist E.G."/>
            <person name="Munderloh U.G."/>
        </authorList>
    </citation>
    <scope>NUCLEOTIDE SEQUENCE [LARGE SCALE GENOMIC DNA]</scope>
    <source>
        <strain evidence="1 2">Norway Variant 1</strain>
    </source>
</reference>
<protein>
    <submittedName>
        <fullName evidence="1">Uncharacterized protein</fullName>
    </submittedName>
</protein>
<dbReference type="Proteomes" id="UP000510938">
    <property type="component" value="Chromosome"/>
</dbReference>
<evidence type="ECO:0000313" key="1">
    <source>
        <dbReference type="EMBL" id="QLL66465.1"/>
    </source>
</evidence>
<dbReference type="AlphaFoldDB" id="A0A7H9DY93"/>
<name>A0A7H9DY93_ANAPH</name>
<sequence>MGLKRSRKSLGFRGRCKASVYFKNGNLGCRRRDSIISAPQHTFVEYSKVKIPVGGFALHTLDAQTIA</sequence>
<gene>
    <name evidence="1" type="ORF">O998_00980</name>
</gene>
<proteinExistence type="predicted"/>